<organism evidence="3 5">
    <name type="scientific">Puccinia graminis f. sp. tritici</name>
    <dbReference type="NCBI Taxonomy" id="56615"/>
    <lineage>
        <taxon>Eukaryota</taxon>
        <taxon>Fungi</taxon>
        <taxon>Dikarya</taxon>
        <taxon>Basidiomycota</taxon>
        <taxon>Pucciniomycotina</taxon>
        <taxon>Pucciniomycetes</taxon>
        <taxon>Pucciniales</taxon>
        <taxon>Pucciniaceae</taxon>
        <taxon>Puccinia</taxon>
    </lineage>
</organism>
<proteinExistence type="predicted"/>
<dbReference type="SUPFAM" id="SSF52540">
    <property type="entry name" value="P-loop containing nucleoside triphosphate hydrolases"/>
    <property type="match status" value="1"/>
</dbReference>
<evidence type="ECO:0000313" key="4">
    <source>
        <dbReference type="Proteomes" id="UP000324748"/>
    </source>
</evidence>
<feature type="compositionally biased region" description="Low complexity" evidence="1">
    <location>
        <begin position="250"/>
        <end position="274"/>
    </location>
</feature>
<protein>
    <submittedName>
        <fullName evidence="3">Uncharacterized protein</fullName>
    </submittedName>
</protein>
<name>A0A5B0SP29_PUCGR</name>
<feature type="region of interest" description="Disordered" evidence="1">
    <location>
        <begin position="248"/>
        <end position="274"/>
    </location>
</feature>
<evidence type="ECO:0000256" key="1">
    <source>
        <dbReference type="SAM" id="MobiDB-lite"/>
    </source>
</evidence>
<dbReference type="AlphaFoldDB" id="A0A5B0SP29"/>
<gene>
    <name evidence="2" type="ORF">PGT21_036026</name>
    <name evidence="3" type="ORF">PGTUg99_028616</name>
</gene>
<dbReference type="Proteomes" id="UP000325313">
    <property type="component" value="Unassembled WGS sequence"/>
</dbReference>
<dbReference type="EMBL" id="VDEP01000001">
    <property type="protein sequence ID" value="KAA1138903.1"/>
    <property type="molecule type" value="Genomic_DNA"/>
</dbReference>
<evidence type="ECO:0000313" key="3">
    <source>
        <dbReference type="EMBL" id="KAA1138903.1"/>
    </source>
</evidence>
<sequence length="308" mass="33876">MTSVTRTHPIPSPSIDHNPLKQAVTKTWNGFGLDKQVIKNLEKLSLVPEEIHKRIILSILKADHLEIIVPPDSHTTTAIQAALISYLITSSSNDHTPAPTQTSPMVLILCMNTHSVERHTLVCKQLGTDIGALDLEDINHSECLSTDLEIARRSVDSPIWITTLPRAGLLLQQQALSLNRLSILLLDLRHSNHLNHHTLAELEPLINSLGPHVQLIFLISLNTRVSPALSQSITQKMESSIRINLSNQNTPALTPTSLSPTPSHSVSQIPSPPSITSTCNSVKINLQDDYQAVTTLNNQLKTHHKPNS</sequence>
<comment type="caution">
    <text evidence="3">The sequence shown here is derived from an EMBL/GenBank/DDBJ whole genome shotgun (WGS) entry which is preliminary data.</text>
</comment>
<dbReference type="Proteomes" id="UP000324748">
    <property type="component" value="Unassembled WGS sequence"/>
</dbReference>
<keyword evidence="4" id="KW-1185">Reference proteome</keyword>
<evidence type="ECO:0000313" key="5">
    <source>
        <dbReference type="Proteomes" id="UP000325313"/>
    </source>
</evidence>
<accession>A0A5B0SP29</accession>
<dbReference type="Gene3D" id="3.40.50.300">
    <property type="entry name" value="P-loop containing nucleotide triphosphate hydrolases"/>
    <property type="match status" value="1"/>
</dbReference>
<dbReference type="EMBL" id="VSWC01000027">
    <property type="protein sequence ID" value="KAA1111051.1"/>
    <property type="molecule type" value="Genomic_DNA"/>
</dbReference>
<evidence type="ECO:0000313" key="2">
    <source>
        <dbReference type="EMBL" id="KAA1111051.1"/>
    </source>
</evidence>
<reference evidence="4 5" key="1">
    <citation type="submission" date="2019-05" db="EMBL/GenBank/DDBJ databases">
        <title>Emergence of the Ug99 lineage of the wheat stem rust pathogen through somatic hybridization.</title>
        <authorList>
            <person name="Li F."/>
            <person name="Upadhyaya N.M."/>
            <person name="Sperschneider J."/>
            <person name="Matny O."/>
            <person name="Nguyen-Phuc H."/>
            <person name="Mago R."/>
            <person name="Raley C."/>
            <person name="Miller M.E."/>
            <person name="Silverstein K.A.T."/>
            <person name="Henningsen E."/>
            <person name="Hirsch C.D."/>
            <person name="Visser B."/>
            <person name="Pretorius Z.A."/>
            <person name="Steffenson B.J."/>
            <person name="Schwessinger B."/>
            <person name="Dodds P.N."/>
            <person name="Figueroa M."/>
        </authorList>
    </citation>
    <scope>NUCLEOTIDE SEQUENCE [LARGE SCALE GENOMIC DNA]</scope>
    <source>
        <strain evidence="2">21-0</strain>
        <strain evidence="3 5">Ug99</strain>
    </source>
</reference>
<dbReference type="OrthoDB" id="2506969at2759"/>
<dbReference type="InterPro" id="IPR027417">
    <property type="entry name" value="P-loop_NTPase"/>
</dbReference>